<dbReference type="SUPFAM" id="SSF47473">
    <property type="entry name" value="EF-hand"/>
    <property type="match status" value="1"/>
</dbReference>
<comment type="caution">
    <text evidence="9">The sequence shown here is derived from an EMBL/GenBank/DDBJ whole genome shotgun (WGS) entry which is preliminary data.</text>
</comment>
<feature type="transmembrane region" description="Helical" evidence="7">
    <location>
        <begin position="237"/>
        <end position="256"/>
    </location>
</feature>
<dbReference type="PROSITE" id="PS50222">
    <property type="entry name" value="EF_HAND_2"/>
    <property type="match status" value="1"/>
</dbReference>
<dbReference type="PANTHER" id="PTHR46726:SF1">
    <property type="entry name" value="TWO-PORE CALCIUM CHANNEL 3"/>
    <property type="match status" value="1"/>
</dbReference>
<name>A0ABP0L8B6_9DINO</name>
<proteinExistence type="predicted"/>
<feature type="transmembrane region" description="Helical" evidence="7">
    <location>
        <begin position="204"/>
        <end position="225"/>
    </location>
</feature>
<keyword evidence="5 7" id="KW-0472">Membrane</keyword>
<evidence type="ECO:0000313" key="10">
    <source>
        <dbReference type="Proteomes" id="UP001642484"/>
    </source>
</evidence>
<evidence type="ECO:0000256" key="4">
    <source>
        <dbReference type="ARBA" id="ARBA00022989"/>
    </source>
</evidence>
<evidence type="ECO:0000256" key="1">
    <source>
        <dbReference type="ARBA" id="ARBA00004141"/>
    </source>
</evidence>
<gene>
    <name evidence="9" type="ORF">CCMP2556_LOCUS19510</name>
</gene>
<feature type="transmembrane region" description="Helical" evidence="7">
    <location>
        <begin position="386"/>
        <end position="408"/>
    </location>
</feature>
<dbReference type="Gene3D" id="1.10.238.10">
    <property type="entry name" value="EF-hand"/>
    <property type="match status" value="1"/>
</dbReference>
<feature type="compositionally biased region" description="Polar residues" evidence="6">
    <location>
        <begin position="113"/>
        <end position="131"/>
    </location>
</feature>
<dbReference type="InterPro" id="IPR005821">
    <property type="entry name" value="Ion_trans_dom"/>
</dbReference>
<accession>A0ABP0L8B6</accession>
<sequence length="627" mass="69574">MGAVSGMDRRREPSGSLFFGFGQLDDLEKSDKRTDGTPFSWMGFWGSYLGLVGLPFQSLVGKLIYARASKSDGSIALAPAPQRCLMDPATLSSPVLAMDSGPTRSERSDRSLAVSSAASRNSLGTADSGTSPRGVALNATFHKISTSKTQELGELTGCRSQVQRLLQRDMTTNFMAFLILVDFVMTVVDIDARAVGPEASAPMWSFVISEACLAVYTVELALVLWLRKWQALQDKAVLFDLFTVLCGFVTTAVKVLDAWDWLNTMRILRVVRIMRVARIIRKTPSLRELQKLISMMSTCLKALGWSFVFCFGFMTVWGMLMVEFVHPILKELYDKEGYDFGGCQDCRQAASSVMRANLLLFKTVIAGDSWGQIAVPVIERSPATSIVFCGSLLTLVFGVLNMVVAVVVDGFAEGRQSDVLNLAQELEFEHTANKKNLGLIFDRLDVKNTGDLTLEDLVKGATTDAEFQSRLRVMDIDANDLEQFFGMIDADNSGSIEKEEFIGPLSRWIHESKTATRFVKYNVDRVLDQQAELLKQSQQRFNLIDSQIHDLMQHFVQFSDRSGPSAGQLTNSEKCTNSETLAPLCHVESEWGIEQPKISKERMWRSAGHSLWFMPVGLGCTNPILSL</sequence>
<protein>
    <recommendedName>
        <fullName evidence="8">EF-hand domain-containing protein</fullName>
    </recommendedName>
</protein>
<reference evidence="9 10" key="1">
    <citation type="submission" date="2024-02" db="EMBL/GenBank/DDBJ databases">
        <authorList>
            <person name="Chen Y."/>
            <person name="Shah S."/>
            <person name="Dougan E. K."/>
            <person name="Thang M."/>
            <person name="Chan C."/>
        </authorList>
    </citation>
    <scope>NUCLEOTIDE SEQUENCE [LARGE SCALE GENOMIC DNA]</scope>
</reference>
<keyword evidence="4 7" id="KW-1133">Transmembrane helix</keyword>
<dbReference type="PROSITE" id="PS00018">
    <property type="entry name" value="EF_HAND_1"/>
    <property type="match status" value="1"/>
</dbReference>
<evidence type="ECO:0000256" key="3">
    <source>
        <dbReference type="ARBA" id="ARBA00022837"/>
    </source>
</evidence>
<dbReference type="InterPro" id="IPR011992">
    <property type="entry name" value="EF-hand-dom_pair"/>
</dbReference>
<feature type="transmembrane region" description="Helical" evidence="7">
    <location>
        <begin position="302"/>
        <end position="325"/>
    </location>
</feature>
<dbReference type="InterPro" id="IPR027359">
    <property type="entry name" value="Volt_channel_dom_sf"/>
</dbReference>
<dbReference type="InterPro" id="IPR002048">
    <property type="entry name" value="EF_hand_dom"/>
</dbReference>
<dbReference type="Proteomes" id="UP001642484">
    <property type="component" value="Unassembled WGS sequence"/>
</dbReference>
<feature type="transmembrane region" description="Helical" evidence="7">
    <location>
        <begin position="174"/>
        <end position="192"/>
    </location>
</feature>
<evidence type="ECO:0000256" key="5">
    <source>
        <dbReference type="ARBA" id="ARBA00023136"/>
    </source>
</evidence>
<feature type="domain" description="EF-hand" evidence="8">
    <location>
        <begin position="476"/>
        <end position="511"/>
    </location>
</feature>
<dbReference type="PANTHER" id="PTHR46726">
    <property type="entry name" value="TWO PORE CHANNEL 3"/>
    <property type="match status" value="1"/>
</dbReference>
<dbReference type="Pfam" id="PF00520">
    <property type="entry name" value="Ion_trans"/>
    <property type="match status" value="1"/>
</dbReference>
<evidence type="ECO:0000256" key="6">
    <source>
        <dbReference type="SAM" id="MobiDB-lite"/>
    </source>
</evidence>
<dbReference type="InterPro" id="IPR018247">
    <property type="entry name" value="EF_Hand_1_Ca_BS"/>
</dbReference>
<dbReference type="Gene3D" id="1.20.120.350">
    <property type="entry name" value="Voltage-gated potassium channels. Chain C"/>
    <property type="match status" value="1"/>
</dbReference>
<evidence type="ECO:0000256" key="2">
    <source>
        <dbReference type="ARBA" id="ARBA00022692"/>
    </source>
</evidence>
<dbReference type="SUPFAM" id="SSF81324">
    <property type="entry name" value="Voltage-gated potassium channels"/>
    <property type="match status" value="1"/>
</dbReference>
<keyword evidence="10" id="KW-1185">Reference proteome</keyword>
<evidence type="ECO:0000256" key="7">
    <source>
        <dbReference type="SAM" id="Phobius"/>
    </source>
</evidence>
<feature type="transmembrane region" description="Helical" evidence="7">
    <location>
        <begin position="39"/>
        <end position="60"/>
    </location>
</feature>
<organism evidence="9 10">
    <name type="scientific">Durusdinium trenchii</name>
    <dbReference type="NCBI Taxonomy" id="1381693"/>
    <lineage>
        <taxon>Eukaryota</taxon>
        <taxon>Sar</taxon>
        <taxon>Alveolata</taxon>
        <taxon>Dinophyceae</taxon>
        <taxon>Suessiales</taxon>
        <taxon>Symbiodiniaceae</taxon>
        <taxon>Durusdinium</taxon>
    </lineage>
</organism>
<keyword evidence="2 7" id="KW-0812">Transmembrane</keyword>
<feature type="region of interest" description="Disordered" evidence="6">
    <location>
        <begin position="95"/>
        <end position="131"/>
    </location>
</feature>
<dbReference type="Gene3D" id="1.10.287.70">
    <property type="match status" value="1"/>
</dbReference>
<keyword evidence="3" id="KW-0106">Calcium</keyword>
<comment type="subcellular location">
    <subcellularLocation>
        <location evidence="1">Membrane</location>
        <topology evidence="1">Multi-pass membrane protein</topology>
    </subcellularLocation>
</comment>
<evidence type="ECO:0000259" key="8">
    <source>
        <dbReference type="PROSITE" id="PS50222"/>
    </source>
</evidence>
<dbReference type="EMBL" id="CAXAMN010011114">
    <property type="protein sequence ID" value="CAK9034477.1"/>
    <property type="molecule type" value="Genomic_DNA"/>
</dbReference>
<evidence type="ECO:0000313" key="9">
    <source>
        <dbReference type="EMBL" id="CAK9034477.1"/>
    </source>
</evidence>